<feature type="compositionally biased region" description="Basic and acidic residues" evidence="1">
    <location>
        <begin position="28"/>
        <end position="37"/>
    </location>
</feature>
<dbReference type="Proteomes" id="UP000218831">
    <property type="component" value="Unassembled WGS sequence"/>
</dbReference>
<feature type="region of interest" description="Disordered" evidence="1">
    <location>
        <begin position="18"/>
        <end position="65"/>
    </location>
</feature>
<organism evidence="2 3">
    <name type="scientific">Fodinibius salipaludis</name>
    <dbReference type="NCBI Taxonomy" id="2032627"/>
    <lineage>
        <taxon>Bacteria</taxon>
        <taxon>Pseudomonadati</taxon>
        <taxon>Balneolota</taxon>
        <taxon>Balneolia</taxon>
        <taxon>Balneolales</taxon>
        <taxon>Balneolaceae</taxon>
        <taxon>Fodinibius</taxon>
    </lineage>
</organism>
<evidence type="ECO:0000313" key="2">
    <source>
        <dbReference type="EMBL" id="PAU93855.1"/>
    </source>
</evidence>
<gene>
    <name evidence="2" type="ORF">CK503_09285</name>
</gene>
<evidence type="ECO:0000256" key="1">
    <source>
        <dbReference type="SAM" id="MobiDB-lite"/>
    </source>
</evidence>
<keyword evidence="3" id="KW-1185">Reference proteome</keyword>
<name>A0A2A2GAJ0_9BACT</name>
<feature type="compositionally biased region" description="Basic and acidic residues" evidence="1">
    <location>
        <begin position="44"/>
        <end position="65"/>
    </location>
</feature>
<reference evidence="2 3" key="1">
    <citation type="submission" date="2017-08" db="EMBL/GenBank/DDBJ databases">
        <title>Aliifodinibius alkalisoli sp. nov., isolated from saline alkaline soil.</title>
        <authorList>
            <person name="Liu D."/>
            <person name="Zhang G."/>
        </authorList>
    </citation>
    <scope>NUCLEOTIDE SEQUENCE [LARGE SCALE GENOMIC DNA]</scope>
    <source>
        <strain evidence="2 3">WN023</strain>
    </source>
</reference>
<proteinExistence type="predicted"/>
<dbReference type="RefSeq" id="WP_095606531.1">
    <property type="nucleotide sequence ID" value="NZ_NSKE01000006.1"/>
</dbReference>
<sequence length="110" mass="12465">MSKKKSLGSSPIAFKSKKSTMGFIPDRGVSDNKKDTDTAVVTTKQDRDEKEKDRGKNTTSKNEEKTKKKIVSYYLEIDLIDKVKSMADNNDMYYSALVTSALKDWMAKKN</sequence>
<accession>A0A2A2GAJ0</accession>
<comment type="caution">
    <text evidence="2">The sequence shown here is derived from an EMBL/GenBank/DDBJ whole genome shotgun (WGS) entry which is preliminary data.</text>
</comment>
<dbReference type="AlphaFoldDB" id="A0A2A2GAJ0"/>
<evidence type="ECO:0000313" key="3">
    <source>
        <dbReference type="Proteomes" id="UP000218831"/>
    </source>
</evidence>
<dbReference type="EMBL" id="NSKE01000006">
    <property type="protein sequence ID" value="PAU93855.1"/>
    <property type="molecule type" value="Genomic_DNA"/>
</dbReference>
<protein>
    <submittedName>
        <fullName evidence="2">Uncharacterized protein</fullName>
    </submittedName>
</protein>
<dbReference type="OrthoDB" id="1524915at2"/>